<keyword evidence="2" id="KW-1185">Reference proteome</keyword>
<accession>A0ABZ1C551</accession>
<organism evidence="1 2">
    <name type="scientific">Actomonas aquatica</name>
    <dbReference type="NCBI Taxonomy" id="2866162"/>
    <lineage>
        <taxon>Bacteria</taxon>
        <taxon>Pseudomonadati</taxon>
        <taxon>Verrucomicrobiota</taxon>
        <taxon>Opitutia</taxon>
        <taxon>Opitutales</taxon>
        <taxon>Opitutaceae</taxon>
        <taxon>Actomonas</taxon>
    </lineage>
</organism>
<dbReference type="EMBL" id="CP139781">
    <property type="protein sequence ID" value="WRQ86646.1"/>
    <property type="molecule type" value="Genomic_DNA"/>
</dbReference>
<reference evidence="1 2" key="1">
    <citation type="submission" date="2023-12" db="EMBL/GenBank/DDBJ databases">
        <title>Description of an unclassified Opitutus bacterium of Verrucomicrobiota.</title>
        <authorList>
            <person name="Zhang D.-F."/>
        </authorList>
    </citation>
    <scope>NUCLEOTIDE SEQUENCE [LARGE SCALE GENOMIC DNA]</scope>
    <source>
        <strain evidence="1 2">WL0086</strain>
    </source>
</reference>
<gene>
    <name evidence="1" type="ORF">K1X11_017680</name>
</gene>
<dbReference type="Proteomes" id="UP000738431">
    <property type="component" value="Chromosome"/>
</dbReference>
<evidence type="ECO:0000313" key="1">
    <source>
        <dbReference type="EMBL" id="WRQ86646.1"/>
    </source>
</evidence>
<name>A0ABZ1C551_9BACT</name>
<evidence type="ECO:0008006" key="3">
    <source>
        <dbReference type="Google" id="ProtNLM"/>
    </source>
</evidence>
<evidence type="ECO:0000313" key="2">
    <source>
        <dbReference type="Proteomes" id="UP000738431"/>
    </source>
</evidence>
<dbReference type="RefSeq" id="WP_221030484.1">
    <property type="nucleotide sequence ID" value="NZ_CP139781.1"/>
</dbReference>
<sequence length="801" mass="86410">MSLRPSQLLAVFAAVTVTLAAYWLGRQNGAATPAAEPAAPIVRTAVESLDSSPTPSATTDEDFATLFAEVRAACSRGYWNLNLNWQQRFSALNSAQLRTLTDFIVRAEPSDSRGQLRRALYEQWAQIDPRAALAHAGGIEFVRTRDDAYRSVFRGWSFANVTDLEQWVRSEPPGERRDEGIRAMATQVDDLSPELIFGYLAESGLLERGGLDTFSLFSAWMRGDPQKAIAEITSRLDGRSRASTLNNLARIWAGSDPQAALSWAQSQPAHERGMLSSTVLTRWARRDPQAAASAAWSLSTENAFLGGNVVPSVLNTWAEVDPDAALAWTRGQPPGSKQREAIGSVLQHLLDRQPDAAIAFLEANPDELAQLSESAARSLGNMAQSDPDKALALAMQLPTGRSQNAALQNLLNAIARTDPARALALVHDPAFANTRSEALGNIIGQLAQTDPEAAIAAVQQLPSAQDREKSLMQIVFQLSRQDHDLADVFASAISPGDAQRSAYFTLARAKLQADPVAAAQWVDQIADLSLRRQIGSEIAGNWMKENPAATLAWIAAQTDADTQNQFYAQAGSVWAQQDPAGFVQALLAEPNSPRTLGLVQGNPGALARVAPELALQAINQMPDGEARSALIGSTVVNLAQRNPAQAQQLIGTLPPGETRHNAINNFISNAAQVMSGDALATWLDSMPLENNAPTVYANLAGNWMHRDAEAAMQWADDLPAGPYRDSAVAGLATSAAIRGNVNEVTPLLLSIQNVTERDLALRNAYGFWRRNDPTAAREWIESLPLQAEEKARLLDPTSTGN</sequence>
<proteinExistence type="predicted"/>
<protein>
    <recommendedName>
        <fullName evidence="3">DUF4034 domain-containing protein</fullName>
    </recommendedName>
</protein>